<sequence>MPRYTKSSKGRGVFWDKAPDVKKRLQKLANLLELDWIQTSRIFFVRSSGTSTRAIARIWGLAKVWQLALKEKPAYIIEVVSEKFDRLGESQKDRVLLHEITHIPKNFSGALLPHVRRGKRSFHGKLESLVAQYFRVKK</sequence>
<evidence type="ECO:0000313" key="2">
    <source>
        <dbReference type="EMBL" id="OGM01911.1"/>
    </source>
</evidence>
<protein>
    <recommendedName>
        <fullName evidence="1">Putative phage metallopeptidase domain-containing protein</fullName>
    </recommendedName>
</protein>
<proteinExistence type="predicted"/>
<evidence type="ECO:0000313" key="3">
    <source>
        <dbReference type="Proteomes" id="UP000176198"/>
    </source>
</evidence>
<accession>A0A1F7WGG2</accession>
<dbReference type="EMBL" id="MGFJ01000036">
    <property type="protein sequence ID" value="OGM01911.1"/>
    <property type="molecule type" value="Genomic_DNA"/>
</dbReference>
<dbReference type="InterPro" id="IPR043998">
    <property type="entry name" value="Put_Metallopep"/>
</dbReference>
<dbReference type="STRING" id="1802471.A2115_00490"/>
<dbReference type="AlphaFoldDB" id="A0A1F7WGG2"/>
<evidence type="ECO:0000259" key="1">
    <source>
        <dbReference type="Pfam" id="PF18894"/>
    </source>
</evidence>
<comment type="caution">
    <text evidence="2">The sequence shown here is derived from an EMBL/GenBank/DDBJ whole genome shotgun (WGS) entry which is preliminary data.</text>
</comment>
<gene>
    <name evidence="2" type="ORF">A2115_00490</name>
</gene>
<dbReference type="Pfam" id="PF18894">
    <property type="entry name" value="PhageMetallopep"/>
    <property type="match status" value="1"/>
</dbReference>
<organism evidence="2 3">
    <name type="scientific">Candidatus Woesebacteria bacterium GWA1_41_8</name>
    <dbReference type="NCBI Taxonomy" id="1802471"/>
    <lineage>
        <taxon>Bacteria</taxon>
        <taxon>Candidatus Woeseibacteriota</taxon>
    </lineage>
</organism>
<reference evidence="2 3" key="1">
    <citation type="journal article" date="2016" name="Nat. Commun.">
        <title>Thousands of microbial genomes shed light on interconnected biogeochemical processes in an aquifer system.</title>
        <authorList>
            <person name="Anantharaman K."/>
            <person name="Brown C.T."/>
            <person name="Hug L.A."/>
            <person name="Sharon I."/>
            <person name="Castelle C.J."/>
            <person name="Probst A.J."/>
            <person name="Thomas B.C."/>
            <person name="Singh A."/>
            <person name="Wilkins M.J."/>
            <person name="Karaoz U."/>
            <person name="Brodie E.L."/>
            <person name="Williams K.H."/>
            <person name="Hubbard S.S."/>
            <person name="Banfield J.F."/>
        </authorList>
    </citation>
    <scope>NUCLEOTIDE SEQUENCE [LARGE SCALE GENOMIC DNA]</scope>
</reference>
<feature type="domain" description="Putative phage metallopeptidase" evidence="1">
    <location>
        <begin position="15"/>
        <end position="112"/>
    </location>
</feature>
<dbReference type="Proteomes" id="UP000176198">
    <property type="component" value="Unassembled WGS sequence"/>
</dbReference>
<name>A0A1F7WGG2_9BACT</name>